<feature type="transmembrane region" description="Helical" evidence="6">
    <location>
        <begin position="190"/>
        <end position="213"/>
    </location>
</feature>
<feature type="transmembrane region" description="Helical" evidence="6">
    <location>
        <begin position="445"/>
        <end position="465"/>
    </location>
</feature>
<evidence type="ECO:0000313" key="9">
    <source>
        <dbReference type="Proteomes" id="UP000190080"/>
    </source>
</evidence>
<feature type="transmembrane region" description="Helical" evidence="6">
    <location>
        <begin position="366"/>
        <end position="393"/>
    </location>
</feature>
<dbReference type="Proteomes" id="UP000190080">
    <property type="component" value="Unassembled WGS sequence"/>
</dbReference>
<dbReference type="STRING" id="1450648.CLORY_15020"/>
<feature type="transmembrane region" description="Helical" evidence="6">
    <location>
        <begin position="291"/>
        <end position="309"/>
    </location>
</feature>
<dbReference type="EMBL" id="MZGV01000012">
    <property type="protein sequence ID" value="OPJ62878.1"/>
    <property type="molecule type" value="Genomic_DNA"/>
</dbReference>
<evidence type="ECO:0000256" key="3">
    <source>
        <dbReference type="ARBA" id="ARBA00022692"/>
    </source>
</evidence>
<protein>
    <submittedName>
        <fullName evidence="8">Na+/H+ antiporter family protein</fullName>
    </submittedName>
</protein>
<comment type="caution">
    <text evidence="8">The sequence shown here is derived from an EMBL/GenBank/DDBJ whole genome shotgun (WGS) entry which is preliminary data.</text>
</comment>
<gene>
    <name evidence="8" type="ORF">CLORY_15020</name>
</gene>
<keyword evidence="5 6" id="KW-0472">Membrane</keyword>
<keyword evidence="2" id="KW-1003">Cell membrane</keyword>
<feature type="transmembrane region" description="Helical" evidence="6">
    <location>
        <begin position="151"/>
        <end position="170"/>
    </location>
</feature>
<feature type="transmembrane region" description="Helical" evidence="6">
    <location>
        <begin position="60"/>
        <end position="83"/>
    </location>
</feature>
<feature type="transmembrane region" description="Helical" evidence="6">
    <location>
        <begin position="26"/>
        <end position="48"/>
    </location>
</feature>
<evidence type="ECO:0000256" key="1">
    <source>
        <dbReference type="ARBA" id="ARBA00004651"/>
    </source>
</evidence>
<dbReference type="PANTHER" id="PTHR43478:SF1">
    <property type="entry name" value="NA+_H+ ANTIPORTER NHAC-LIKE C-TERMINAL DOMAIN-CONTAINING PROTEIN"/>
    <property type="match status" value="1"/>
</dbReference>
<name>A0A1V4IS75_9CLOT</name>
<reference evidence="8 9" key="1">
    <citation type="submission" date="2017-03" db="EMBL/GenBank/DDBJ databases">
        <title>Genome sequence of Clostridium oryzae DSM 28571.</title>
        <authorList>
            <person name="Poehlein A."/>
            <person name="Daniel R."/>
        </authorList>
    </citation>
    <scope>NUCLEOTIDE SEQUENCE [LARGE SCALE GENOMIC DNA]</scope>
    <source>
        <strain evidence="8 9">DSM 28571</strain>
    </source>
</reference>
<evidence type="ECO:0000256" key="4">
    <source>
        <dbReference type="ARBA" id="ARBA00022989"/>
    </source>
</evidence>
<sequence>MRWLSLVPAIITIILTFKTKKLIPSLFVGVLSGTFINSGIIGGIAEVGKYMVEAVTNKESCYTLFFLIAFGSLAELIEMSGGISGFSEKVGKWVKTERGILGWAWALTLITFFDCSFHTIAVGSVMSPILEKVKGSKERFAFILSITSRQIILLVPIATAYLGYMVTLVANNIKDRGITENAYTLVIKSFLWNFFAWIMIFIAAGITIFGLGFGRFRIGKAEDENKEFTKIHIENEKLLNRYTEEYPKNSRNLIIPVLILLISTIFFFWWTGKSKSSDGFIGAISSANFSVSILSGVIFTIFITSIYFLIQKISLAEIEAHIVKGGENILSLVIILVLSWALTSVTQDLGFNRLIDENLVKSIPKMLIPAMIFLLTGTISYVIGSSWATWALIMPVAINFSINSGINISMIIGTVWAGGAVSEVISPLSARMANISYGDHLVTSFPYLLAGAAMTTIAYLLAGLFTL</sequence>
<dbReference type="AlphaFoldDB" id="A0A1V4IS75"/>
<feature type="domain" description="Na+/H+ antiporter NhaC-like C-terminal" evidence="7">
    <location>
        <begin position="154"/>
        <end position="463"/>
    </location>
</feature>
<dbReference type="OrthoDB" id="9762978at2"/>
<evidence type="ECO:0000256" key="5">
    <source>
        <dbReference type="ARBA" id="ARBA00023136"/>
    </source>
</evidence>
<dbReference type="RefSeq" id="WP_079422912.1">
    <property type="nucleotide sequence ID" value="NZ_MZGV01000012.1"/>
</dbReference>
<evidence type="ECO:0000256" key="2">
    <source>
        <dbReference type="ARBA" id="ARBA00022475"/>
    </source>
</evidence>
<dbReference type="PANTHER" id="PTHR43478">
    <property type="entry name" value="NA+/H+ ANTIPORTER-RELATED"/>
    <property type="match status" value="1"/>
</dbReference>
<dbReference type="Pfam" id="PF03553">
    <property type="entry name" value="Na_H_antiporter"/>
    <property type="match status" value="1"/>
</dbReference>
<feature type="transmembrane region" description="Helical" evidence="6">
    <location>
        <begin position="253"/>
        <end position="271"/>
    </location>
</feature>
<evidence type="ECO:0000259" key="7">
    <source>
        <dbReference type="Pfam" id="PF03553"/>
    </source>
</evidence>
<keyword evidence="9" id="KW-1185">Reference proteome</keyword>
<proteinExistence type="predicted"/>
<organism evidence="8 9">
    <name type="scientific">Clostridium oryzae</name>
    <dbReference type="NCBI Taxonomy" id="1450648"/>
    <lineage>
        <taxon>Bacteria</taxon>
        <taxon>Bacillati</taxon>
        <taxon>Bacillota</taxon>
        <taxon>Clostridia</taxon>
        <taxon>Eubacteriales</taxon>
        <taxon>Clostridiaceae</taxon>
        <taxon>Clostridium</taxon>
    </lineage>
</organism>
<dbReference type="GO" id="GO:0005886">
    <property type="term" value="C:plasma membrane"/>
    <property type="evidence" value="ECO:0007669"/>
    <property type="project" value="UniProtKB-SubCell"/>
</dbReference>
<comment type="subcellular location">
    <subcellularLocation>
        <location evidence="1">Cell membrane</location>
        <topology evidence="1">Multi-pass membrane protein</topology>
    </subcellularLocation>
</comment>
<dbReference type="InterPro" id="IPR018461">
    <property type="entry name" value="Na/H_Antiport_NhaC-like_C"/>
</dbReference>
<evidence type="ECO:0000313" key="8">
    <source>
        <dbReference type="EMBL" id="OPJ62878.1"/>
    </source>
</evidence>
<keyword evidence="4 6" id="KW-1133">Transmembrane helix</keyword>
<keyword evidence="3 6" id="KW-0812">Transmembrane</keyword>
<feature type="transmembrane region" description="Helical" evidence="6">
    <location>
        <begin position="329"/>
        <end position="346"/>
    </location>
</feature>
<accession>A0A1V4IS75</accession>
<feature type="transmembrane region" description="Helical" evidence="6">
    <location>
        <begin position="405"/>
        <end position="425"/>
    </location>
</feature>
<feature type="transmembrane region" description="Helical" evidence="6">
    <location>
        <begin position="103"/>
        <end position="130"/>
    </location>
</feature>
<evidence type="ECO:0000256" key="6">
    <source>
        <dbReference type="SAM" id="Phobius"/>
    </source>
</evidence>